<dbReference type="AlphaFoldDB" id="A0A256EYZ9"/>
<name>A0A256EYZ9_9HYPH</name>
<protein>
    <submittedName>
        <fullName evidence="1">Uncharacterized protein</fullName>
    </submittedName>
</protein>
<keyword evidence="2" id="KW-1185">Reference proteome</keyword>
<sequence>MAQAQFASILQYVCAPDTLPESTGILSASRMNALTMIIGAQATF</sequence>
<gene>
    <name evidence="1" type="ORF">CEV33_3488</name>
</gene>
<evidence type="ECO:0000313" key="1">
    <source>
        <dbReference type="EMBL" id="OYR07817.1"/>
    </source>
</evidence>
<evidence type="ECO:0000313" key="2">
    <source>
        <dbReference type="Proteomes" id="UP000216478"/>
    </source>
</evidence>
<accession>A0A256EYZ9</accession>
<dbReference type="Proteomes" id="UP000216478">
    <property type="component" value="Unassembled WGS sequence"/>
</dbReference>
<reference evidence="1 2" key="1">
    <citation type="submission" date="2017-07" db="EMBL/GenBank/DDBJ databases">
        <title>Phylogenetic study on the rhizospheric bacterium Ochrobactrum sp. A44.</title>
        <authorList>
            <person name="Krzyzanowska D.M."/>
            <person name="Ossowicki A."/>
            <person name="Rajewska M."/>
            <person name="Maciag T."/>
            <person name="Kaczynski Z."/>
            <person name="Czerwicka M."/>
            <person name="Jafra S."/>
        </authorList>
    </citation>
    <scope>NUCLEOTIDE SEQUENCE [LARGE SCALE GENOMIC DNA]</scope>
    <source>
        <strain evidence="1 2">OgA9a</strain>
    </source>
</reference>
<dbReference type="EMBL" id="NNRL01000168">
    <property type="protein sequence ID" value="OYR07817.1"/>
    <property type="molecule type" value="Genomic_DNA"/>
</dbReference>
<comment type="caution">
    <text evidence="1">The sequence shown here is derived from an EMBL/GenBank/DDBJ whole genome shotgun (WGS) entry which is preliminary data.</text>
</comment>
<proteinExistence type="predicted"/>
<organism evidence="1 2">
    <name type="scientific">Brucella grignonensis</name>
    <dbReference type="NCBI Taxonomy" id="94627"/>
    <lineage>
        <taxon>Bacteria</taxon>
        <taxon>Pseudomonadati</taxon>
        <taxon>Pseudomonadota</taxon>
        <taxon>Alphaproteobacteria</taxon>
        <taxon>Hyphomicrobiales</taxon>
        <taxon>Brucellaceae</taxon>
        <taxon>Brucella/Ochrobactrum group</taxon>
        <taxon>Brucella</taxon>
    </lineage>
</organism>